<protein>
    <submittedName>
        <fullName evidence="7">Methyltransferase</fullName>
    </submittedName>
</protein>
<dbReference type="InterPro" id="IPR014776">
    <property type="entry name" value="4pyrrole_Mease_sub2"/>
</dbReference>
<accession>A0A0M2UUV6</accession>
<evidence type="ECO:0000256" key="5">
    <source>
        <dbReference type="ARBA" id="ARBA00022691"/>
    </source>
</evidence>
<comment type="pathway">
    <text evidence="1">Cofactor biosynthesis; adenosylcobalamin biosynthesis.</text>
</comment>
<keyword evidence="3 7" id="KW-0489">Methyltransferase</keyword>
<dbReference type="InterPro" id="IPR000878">
    <property type="entry name" value="4pyrrol_Mease"/>
</dbReference>
<sequence>MVGIGPGARNEISQRALDALKNSETIVGYKLYVDLVKDIIGTKQVIATAMRKEIERVEIAIQEALSGKTVSIISSGDPGVYGMAGLVLEVIAQKNIELSLEIISGIPAANAAAAVLGAPLMHDYAVISLSDLLTPWETIEKRVKCAAEADYVIVLYNPKSAQREWQIEKTAHIIRQHKPPTTPVGIVKDASRENESVIITTLDKMISCPIDMTTVIIIGNSTTFRYRNYMITKRGYHV</sequence>
<feature type="domain" description="Tetrapyrrole methylase" evidence="6">
    <location>
        <begin position="1"/>
        <end position="204"/>
    </location>
</feature>
<dbReference type="SUPFAM" id="SSF53790">
    <property type="entry name" value="Tetrapyrrole methylase"/>
    <property type="match status" value="1"/>
</dbReference>
<dbReference type="NCBIfam" id="TIGR01466">
    <property type="entry name" value="cobJ_cbiH"/>
    <property type="match status" value="1"/>
</dbReference>
<organism evidence="7 8">
    <name type="scientific">Candidatus Brocadia fulgida</name>
    <dbReference type="NCBI Taxonomy" id="380242"/>
    <lineage>
        <taxon>Bacteria</taxon>
        <taxon>Pseudomonadati</taxon>
        <taxon>Planctomycetota</taxon>
        <taxon>Candidatus Brocadiia</taxon>
        <taxon>Candidatus Brocadiales</taxon>
        <taxon>Candidatus Brocadiaceae</taxon>
        <taxon>Candidatus Brocadia</taxon>
    </lineage>
</organism>
<gene>
    <name evidence="7" type="ORF">BROFUL_01867</name>
</gene>
<proteinExistence type="predicted"/>
<dbReference type="PATRIC" id="fig|380242.3.peg.2329"/>
<dbReference type="InterPro" id="IPR035996">
    <property type="entry name" value="4pyrrol_Methylase_sf"/>
</dbReference>
<keyword evidence="4" id="KW-0808">Transferase</keyword>
<evidence type="ECO:0000313" key="7">
    <source>
        <dbReference type="EMBL" id="KKO19405.1"/>
    </source>
</evidence>
<dbReference type="GO" id="GO:0032259">
    <property type="term" value="P:methylation"/>
    <property type="evidence" value="ECO:0007669"/>
    <property type="project" value="UniProtKB-KW"/>
</dbReference>
<dbReference type="Proteomes" id="UP000034954">
    <property type="component" value="Unassembled WGS sequence"/>
</dbReference>
<dbReference type="PANTHER" id="PTHR47036:SF1">
    <property type="entry name" value="COBALT-FACTOR III C(17)-METHYLTRANSFERASE-RELATED"/>
    <property type="match status" value="1"/>
</dbReference>
<dbReference type="InterPro" id="IPR051810">
    <property type="entry name" value="Precorrin_MeTrfase"/>
</dbReference>
<dbReference type="InterPro" id="IPR006363">
    <property type="entry name" value="Cbl_synth_CobJ/CibH_dom"/>
</dbReference>
<keyword evidence="2" id="KW-0169">Cobalamin biosynthesis</keyword>
<comment type="caution">
    <text evidence="7">The sequence shown here is derived from an EMBL/GenBank/DDBJ whole genome shotgun (WGS) entry which is preliminary data.</text>
</comment>
<dbReference type="PANTHER" id="PTHR47036">
    <property type="entry name" value="COBALT-FACTOR III C(17)-METHYLTRANSFERASE-RELATED"/>
    <property type="match status" value="1"/>
</dbReference>
<dbReference type="UniPathway" id="UPA00148"/>
<dbReference type="Pfam" id="PF00590">
    <property type="entry name" value="TP_methylase"/>
    <property type="match status" value="1"/>
</dbReference>
<keyword evidence="5" id="KW-0949">S-adenosyl-L-methionine</keyword>
<dbReference type="GO" id="GO:0008168">
    <property type="term" value="F:methyltransferase activity"/>
    <property type="evidence" value="ECO:0007669"/>
    <property type="project" value="UniProtKB-KW"/>
</dbReference>
<name>A0A0M2UUV6_9BACT</name>
<dbReference type="Gene3D" id="3.30.950.10">
    <property type="entry name" value="Methyltransferase, Cobalt-precorrin-4 Transmethylase, Domain 2"/>
    <property type="match status" value="1"/>
</dbReference>
<keyword evidence="8" id="KW-1185">Reference proteome</keyword>
<evidence type="ECO:0000313" key="8">
    <source>
        <dbReference type="Proteomes" id="UP000034954"/>
    </source>
</evidence>
<dbReference type="GO" id="GO:0009236">
    <property type="term" value="P:cobalamin biosynthetic process"/>
    <property type="evidence" value="ECO:0007669"/>
    <property type="project" value="UniProtKB-UniPathway"/>
</dbReference>
<evidence type="ECO:0000256" key="4">
    <source>
        <dbReference type="ARBA" id="ARBA00022679"/>
    </source>
</evidence>
<dbReference type="EMBL" id="LAQJ01000194">
    <property type="protein sequence ID" value="KKO19405.1"/>
    <property type="molecule type" value="Genomic_DNA"/>
</dbReference>
<evidence type="ECO:0000259" key="6">
    <source>
        <dbReference type="Pfam" id="PF00590"/>
    </source>
</evidence>
<reference evidence="7 8" key="1">
    <citation type="journal article" date="2013" name="BMC Microbiol.">
        <title>Identification of the type II cytochrome c maturation pathway in anammox bacteria by comparative genomics.</title>
        <authorList>
            <person name="Ferousi C."/>
            <person name="Speth D.R."/>
            <person name="Reimann J."/>
            <person name="Op den Camp H.J."/>
            <person name="Allen J.W."/>
            <person name="Keltjens J.T."/>
            <person name="Jetten M.S."/>
        </authorList>
    </citation>
    <scope>NUCLEOTIDE SEQUENCE [LARGE SCALE GENOMIC DNA]</scope>
    <source>
        <strain evidence="7">RU1</strain>
    </source>
</reference>
<dbReference type="InterPro" id="IPR014777">
    <property type="entry name" value="4pyrrole_Mease_sub1"/>
</dbReference>
<dbReference type="CDD" id="cd11646">
    <property type="entry name" value="Precorrin_3B_C17_MT"/>
    <property type="match status" value="1"/>
</dbReference>
<evidence type="ECO:0000256" key="2">
    <source>
        <dbReference type="ARBA" id="ARBA00022573"/>
    </source>
</evidence>
<evidence type="ECO:0000256" key="1">
    <source>
        <dbReference type="ARBA" id="ARBA00004953"/>
    </source>
</evidence>
<dbReference type="AlphaFoldDB" id="A0A0M2UUV6"/>
<evidence type="ECO:0000256" key="3">
    <source>
        <dbReference type="ARBA" id="ARBA00022603"/>
    </source>
</evidence>
<dbReference type="Gene3D" id="3.40.1010.10">
    <property type="entry name" value="Cobalt-precorrin-4 Transmethylase, Domain 1"/>
    <property type="match status" value="1"/>
</dbReference>